<evidence type="ECO:0000313" key="3">
    <source>
        <dbReference type="EMBL" id="EJD33135.1"/>
    </source>
</evidence>
<dbReference type="GO" id="GO:0005884">
    <property type="term" value="C:actin filament"/>
    <property type="evidence" value="ECO:0007669"/>
    <property type="project" value="TreeGrafter"/>
</dbReference>
<feature type="compositionally biased region" description="Pro residues" evidence="1">
    <location>
        <begin position="332"/>
        <end position="345"/>
    </location>
</feature>
<accession>J0WMT4</accession>
<gene>
    <name evidence="3" type="ORF">AURDEDRAFT_177783</name>
</gene>
<dbReference type="Proteomes" id="UP000006514">
    <property type="component" value="Unassembled WGS sequence"/>
</dbReference>
<dbReference type="OrthoDB" id="3267748at2759"/>
<organism evidence="3 4">
    <name type="scientific">Auricularia subglabra (strain TFB-10046 / SS5)</name>
    <name type="common">White-rot fungus</name>
    <name type="synonym">Auricularia delicata (strain TFB10046)</name>
    <dbReference type="NCBI Taxonomy" id="717982"/>
    <lineage>
        <taxon>Eukaryota</taxon>
        <taxon>Fungi</taxon>
        <taxon>Dikarya</taxon>
        <taxon>Basidiomycota</taxon>
        <taxon>Agaricomycotina</taxon>
        <taxon>Agaricomycetes</taxon>
        <taxon>Auriculariales</taxon>
        <taxon>Auriculariaceae</taxon>
        <taxon>Auricularia</taxon>
    </lineage>
</organism>
<keyword evidence="4" id="KW-1185">Reference proteome</keyword>
<sequence>MVFTRGQLRRGSHTSDEDIATNAGSHPAGSSRRDRKQRIKKLKETIASLSPAKPGRRIFELLDEDPPDRRGSWEGPDTSATPAEEVFEGDGTLDEPFHLPSSSEAPQEVIRGPPVDFATAHEWKLGRIDEAARDYDNYRVEESALTSLEDLSAERPKREAVERGEGAERVESSAGPVVKFSAPVQYGPDRAPMEEPGWQIVSKGDYITMDDFTVVDPRRARKAQFKILLPTMFTGPSHFPPWFSHFSSKDNAIKFEPWDVPSFRAIEDAPGVGKDPDSQALVRVDRSVSRAGSSVPSLVTVSDSSDDEVEVARKTYLPESPQSSEPRSPENSPAPSPGPSRPASPPTDDAEMSRMLEMFCADILETLDDEGQEAALAYLGDVFPQNDLAINREWLRYLLECRENGSSWDPTTLDSFSLNEWPRSRAIPVWGPGLKSYRDAVAGVHSSSIGLSPPGLTSKGKAVDPSERPAATSTPKSSRTFEHFEFDFQAPAQPEAKQPSAGSRKPRKSGTGGIREQATAAAHEPEATGYDERREPPDESRKPAAPQEADDGWYYVVSSGAGGGGGVPPASGDGDAYDDHPDRRDHPGDRGSPDEPGDGFGGPPDFPGGGGGGGGGGNGGGGGGGGGNGNGGGGGEPHRPDPDDDGGDPQGPGGGGGPPPGEPRGDGDDSDSDDDDEDDELRARRKLASQMKLKQPRVYDGRADLDYFDQWCYEVDWWKRLNGIRTRWIIPMLSSFLSGEASKWFMNNVVLSEEDWTMRRFYDELFDYCFPSDFKLRLRMRFARAKQGDRDVREFARNLKVLARRFPDIGERQLIQVLWEGVHKYIRSKWFEYGFNVDENTYEELVSAAEAFEKGERARQGEDRGQKYSDRLDGRMNVSNGTGGSTRESGERTGADKRPARAQREERVREEAEEDEVALRVPASQREPGSRRKQAR</sequence>
<evidence type="ECO:0000259" key="2">
    <source>
        <dbReference type="Pfam" id="PF03732"/>
    </source>
</evidence>
<evidence type="ECO:0000313" key="4">
    <source>
        <dbReference type="Proteomes" id="UP000006514"/>
    </source>
</evidence>
<feature type="compositionally biased region" description="Low complexity" evidence="1">
    <location>
        <begin position="318"/>
        <end position="331"/>
    </location>
</feature>
<feature type="compositionally biased region" description="Basic and acidic residues" evidence="1">
    <location>
        <begin position="152"/>
        <end position="171"/>
    </location>
</feature>
<dbReference type="InParanoid" id="J0WMT4"/>
<dbReference type="AlphaFoldDB" id="J0WMT4"/>
<feature type="region of interest" description="Disordered" evidence="1">
    <location>
        <begin position="855"/>
        <end position="936"/>
    </location>
</feature>
<feature type="compositionally biased region" description="Acidic residues" evidence="1">
    <location>
        <begin position="668"/>
        <end position="680"/>
    </location>
</feature>
<dbReference type="KEGG" id="adl:AURDEDRAFT_177783"/>
<feature type="region of interest" description="Disordered" evidence="1">
    <location>
        <begin position="316"/>
        <end position="349"/>
    </location>
</feature>
<feature type="compositionally biased region" description="Basic and acidic residues" evidence="1">
    <location>
        <begin position="855"/>
        <end position="874"/>
    </location>
</feature>
<feature type="region of interest" description="Disordered" evidence="1">
    <location>
        <begin position="150"/>
        <end position="174"/>
    </location>
</feature>
<feature type="region of interest" description="Disordered" evidence="1">
    <location>
        <begin position="445"/>
        <end position="680"/>
    </location>
</feature>
<proteinExistence type="predicted"/>
<dbReference type="Pfam" id="PF03732">
    <property type="entry name" value="Retrotrans_gag"/>
    <property type="match status" value="1"/>
</dbReference>
<feature type="region of interest" description="Disordered" evidence="1">
    <location>
        <begin position="1"/>
        <end position="40"/>
    </location>
</feature>
<dbReference type="InterPro" id="IPR053099">
    <property type="entry name" value="WAS/WASL-interacting_domain"/>
</dbReference>
<dbReference type="EMBL" id="JH688414">
    <property type="protein sequence ID" value="EJD33135.1"/>
    <property type="molecule type" value="Genomic_DNA"/>
</dbReference>
<feature type="compositionally biased region" description="Basic and acidic residues" evidence="1">
    <location>
        <begin position="523"/>
        <end position="542"/>
    </location>
</feature>
<feature type="compositionally biased region" description="Basic and acidic residues" evidence="1">
    <location>
        <begin position="577"/>
        <end position="593"/>
    </location>
</feature>
<feature type="region of interest" description="Disordered" evidence="1">
    <location>
        <begin position="53"/>
        <end position="110"/>
    </location>
</feature>
<dbReference type="GO" id="GO:0030048">
    <property type="term" value="P:actin filament-based movement"/>
    <property type="evidence" value="ECO:0007669"/>
    <property type="project" value="TreeGrafter"/>
</dbReference>
<protein>
    <recommendedName>
        <fullName evidence="2">Retrotransposon gag domain-containing protein</fullName>
    </recommendedName>
</protein>
<dbReference type="PANTHER" id="PTHR48226:SF1">
    <property type="entry name" value="WAS_WASL-INTERACTING PROTEIN FAMILY MEMBER 1"/>
    <property type="match status" value="1"/>
</dbReference>
<feature type="domain" description="Retrotransposon gag" evidence="2">
    <location>
        <begin position="733"/>
        <end position="823"/>
    </location>
</feature>
<feature type="compositionally biased region" description="Basic and acidic residues" evidence="1">
    <location>
        <begin position="888"/>
        <end position="910"/>
    </location>
</feature>
<reference evidence="4" key="1">
    <citation type="journal article" date="2012" name="Science">
        <title>The Paleozoic origin of enzymatic lignin decomposition reconstructed from 31 fungal genomes.</title>
        <authorList>
            <person name="Floudas D."/>
            <person name="Binder M."/>
            <person name="Riley R."/>
            <person name="Barry K."/>
            <person name="Blanchette R.A."/>
            <person name="Henrissat B."/>
            <person name="Martinez A.T."/>
            <person name="Otillar R."/>
            <person name="Spatafora J.W."/>
            <person name="Yadav J.S."/>
            <person name="Aerts A."/>
            <person name="Benoit I."/>
            <person name="Boyd A."/>
            <person name="Carlson A."/>
            <person name="Copeland A."/>
            <person name="Coutinho P.M."/>
            <person name="de Vries R.P."/>
            <person name="Ferreira P."/>
            <person name="Findley K."/>
            <person name="Foster B."/>
            <person name="Gaskell J."/>
            <person name="Glotzer D."/>
            <person name="Gorecki P."/>
            <person name="Heitman J."/>
            <person name="Hesse C."/>
            <person name="Hori C."/>
            <person name="Igarashi K."/>
            <person name="Jurgens J.A."/>
            <person name="Kallen N."/>
            <person name="Kersten P."/>
            <person name="Kohler A."/>
            <person name="Kuees U."/>
            <person name="Kumar T.K.A."/>
            <person name="Kuo A."/>
            <person name="LaButti K."/>
            <person name="Larrondo L.F."/>
            <person name="Lindquist E."/>
            <person name="Ling A."/>
            <person name="Lombard V."/>
            <person name="Lucas S."/>
            <person name="Lundell T."/>
            <person name="Martin R."/>
            <person name="McLaughlin D.J."/>
            <person name="Morgenstern I."/>
            <person name="Morin E."/>
            <person name="Murat C."/>
            <person name="Nagy L.G."/>
            <person name="Nolan M."/>
            <person name="Ohm R.A."/>
            <person name="Patyshakuliyeva A."/>
            <person name="Rokas A."/>
            <person name="Ruiz-Duenas F.J."/>
            <person name="Sabat G."/>
            <person name="Salamov A."/>
            <person name="Samejima M."/>
            <person name="Schmutz J."/>
            <person name="Slot J.C."/>
            <person name="St John F."/>
            <person name="Stenlid J."/>
            <person name="Sun H."/>
            <person name="Sun S."/>
            <person name="Syed K."/>
            <person name="Tsang A."/>
            <person name="Wiebenga A."/>
            <person name="Young D."/>
            <person name="Pisabarro A."/>
            <person name="Eastwood D.C."/>
            <person name="Martin F."/>
            <person name="Cullen D."/>
            <person name="Grigoriev I.V."/>
            <person name="Hibbett D.S."/>
        </authorList>
    </citation>
    <scope>NUCLEOTIDE SEQUENCE [LARGE SCALE GENOMIC DNA]</scope>
    <source>
        <strain evidence="4">TFB10046</strain>
    </source>
</reference>
<feature type="compositionally biased region" description="Gly residues" evidence="1">
    <location>
        <begin position="598"/>
        <end position="635"/>
    </location>
</feature>
<dbReference type="PANTHER" id="PTHR48226">
    <property type="entry name" value="OS06G0326200 PROTEIN"/>
    <property type="match status" value="1"/>
</dbReference>
<evidence type="ECO:0000256" key="1">
    <source>
        <dbReference type="SAM" id="MobiDB-lite"/>
    </source>
</evidence>
<name>J0WMT4_AURST</name>
<dbReference type="InterPro" id="IPR005162">
    <property type="entry name" value="Retrotrans_gag_dom"/>
</dbReference>
<dbReference type="eggNOG" id="ENOG502QPZ7">
    <property type="taxonomic scope" value="Eukaryota"/>
</dbReference>